<protein>
    <submittedName>
        <fullName evidence="2">Uncharacterized protein</fullName>
    </submittedName>
</protein>
<accession>A0A9P8IBR6</accession>
<evidence type="ECO:0000313" key="3">
    <source>
        <dbReference type="Proteomes" id="UP000750711"/>
    </source>
</evidence>
<reference evidence="2" key="1">
    <citation type="submission" date="2021-03" db="EMBL/GenBank/DDBJ databases">
        <title>Comparative genomics and phylogenomic investigation of the class Geoglossomycetes provide insights into ecological specialization and systematics.</title>
        <authorList>
            <person name="Melie T."/>
            <person name="Pirro S."/>
            <person name="Miller A.N."/>
            <person name="Quandt A."/>
        </authorList>
    </citation>
    <scope>NUCLEOTIDE SEQUENCE</scope>
    <source>
        <strain evidence="2">CAQ_001_2017</strain>
    </source>
</reference>
<gene>
    <name evidence="2" type="ORF">GP486_007441</name>
</gene>
<name>A0A9P8IBR6_9PEZI</name>
<proteinExistence type="predicted"/>
<dbReference type="EMBL" id="JAGHQM010002103">
    <property type="protein sequence ID" value="KAH0551280.1"/>
    <property type="molecule type" value="Genomic_DNA"/>
</dbReference>
<comment type="caution">
    <text evidence="2">The sequence shown here is derived from an EMBL/GenBank/DDBJ whole genome shotgun (WGS) entry which is preliminary data.</text>
</comment>
<feature type="region of interest" description="Disordered" evidence="1">
    <location>
        <begin position="1"/>
        <end position="21"/>
    </location>
</feature>
<sequence>MPQTQPTAFTQFMSNPFSENNTEIGSSFTEILDGIGLKNNSLTTGIKTNAGSKGSGSEMQGIRSETGGQESQDSPLVIDSDTDDIENEDDSFI</sequence>
<dbReference type="Proteomes" id="UP000750711">
    <property type="component" value="Unassembled WGS sequence"/>
</dbReference>
<dbReference type="AlphaFoldDB" id="A0A9P8IBR6"/>
<feature type="region of interest" description="Disordered" evidence="1">
    <location>
        <begin position="43"/>
        <end position="93"/>
    </location>
</feature>
<organism evidence="2 3">
    <name type="scientific">Trichoglossum hirsutum</name>
    <dbReference type="NCBI Taxonomy" id="265104"/>
    <lineage>
        <taxon>Eukaryota</taxon>
        <taxon>Fungi</taxon>
        <taxon>Dikarya</taxon>
        <taxon>Ascomycota</taxon>
        <taxon>Pezizomycotina</taxon>
        <taxon>Geoglossomycetes</taxon>
        <taxon>Geoglossales</taxon>
        <taxon>Geoglossaceae</taxon>
        <taxon>Trichoglossum</taxon>
    </lineage>
</organism>
<feature type="compositionally biased region" description="Acidic residues" evidence="1">
    <location>
        <begin position="80"/>
        <end position="93"/>
    </location>
</feature>
<keyword evidence="3" id="KW-1185">Reference proteome</keyword>
<evidence type="ECO:0000256" key="1">
    <source>
        <dbReference type="SAM" id="MobiDB-lite"/>
    </source>
</evidence>
<evidence type="ECO:0000313" key="2">
    <source>
        <dbReference type="EMBL" id="KAH0551280.1"/>
    </source>
</evidence>
<feature type="compositionally biased region" description="Polar residues" evidence="1">
    <location>
        <begin position="43"/>
        <end position="58"/>
    </location>
</feature>